<sequence>MGALVVLAALLLLAVLAARFGADSRDHATTAPRSREPGRGAEPLA</sequence>
<comment type="caution">
    <text evidence="2">The sequence shown here is derived from an EMBL/GenBank/DDBJ whole genome shotgun (WGS) entry which is preliminary data.</text>
</comment>
<evidence type="ECO:0000256" key="1">
    <source>
        <dbReference type="SAM" id="MobiDB-lite"/>
    </source>
</evidence>
<keyword evidence="3" id="KW-1185">Reference proteome</keyword>
<evidence type="ECO:0000313" key="3">
    <source>
        <dbReference type="Proteomes" id="UP000293638"/>
    </source>
</evidence>
<feature type="compositionally biased region" description="Basic and acidic residues" evidence="1">
    <location>
        <begin position="25"/>
        <end position="39"/>
    </location>
</feature>
<accession>A0A4Q7NQE3</accession>
<name>A0A4Q7NQE3_9ACTN</name>
<gene>
    <name evidence="2" type="ORF">EV189_2216</name>
</gene>
<proteinExistence type="predicted"/>
<protein>
    <submittedName>
        <fullName evidence="2">Uncharacterized protein</fullName>
    </submittedName>
</protein>
<dbReference type="EMBL" id="SGXD01000003">
    <property type="protein sequence ID" value="RZS86800.1"/>
    <property type="molecule type" value="Genomic_DNA"/>
</dbReference>
<feature type="region of interest" description="Disordered" evidence="1">
    <location>
        <begin position="25"/>
        <end position="45"/>
    </location>
</feature>
<dbReference type="Proteomes" id="UP000293638">
    <property type="component" value="Unassembled WGS sequence"/>
</dbReference>
<evidence type="ECO:0000313" key="2">
    <source>
        <dbReference type="EMBL" id="RZS86800.1"/>
    </source>
</evidence>
<dbReference type="RefSeq" id="WP_165400258.1">
    <property type="nucleotide sequence ID" value="NZ_SGXD01000003.1"/>
</dbReference>
<dbReference type="AlphaFoldDB" id="A0A4Q7NQE3"/>
<reference evidence="2 3" key="1">
    <citation type="submission" date="2019-02" db="EMBL/GenBank/DDBJ databases">
        <title>Genomic Encyclopedia of Type Strains, Phase IV (KMG-IV): sequencing the most valuable type-strain genomes for metagenomic binning, comparative biology and taxonomic classification.</title>
        <authorList>
            <person name="Goeker M."/>
        </authorList>
    </citation>
    <scope>NUCLEOTIDE SEQUENCE [LARGE SCALE GENOMIC DNA]</scope>
    <source>
        <strain evidence="2 3">DSM 45622</strain>
    </source>
</reference>
<organism evidence="2 3">
    <name type="scientific">Motilibacter rhizosphaerae</name>
    <dbReference type="NCBI Taxonomy" id="598652"/>
    <lineage>
        <taxon>Bacteria</taxon>
        <taxon>Bacillati</taxon>
        <taxon>Actinomycetota</taxon>
        <taxon>Actinomycetes</taxon>
        <taxon>Motilibacterales</taxon>
        <taxon>Motilibacteraceae</taxon>
        <taxon>Motilibacter</taxon>
    </lineage>
</organism>